<dbReference type="KEGG" id="nai:NECAME_00551"/>
<dbReference type="InterPro" id="IPR001930">
    <property type="entry name" value="Peptidase_M1"/>
</dbReference>
<dbReference type="InterPro" id="IPR014782">
    <property type="entry name" value="Peptidase_M1_dom"/>
</dbReference>
<evidence type="ECO:0000313" key="9">
    <source>
        <dbReference type="EMBL" id="ETN75140.1"/>
    </source>
</evidence>
<dbReference type="PANTHER" id="PTHR11533:SF293">
    <property type="entry name" value="AMINOPEPTIDASE-2-RELATED"/>
    <property type="match status" value="1"/>
</dbReference>
<evidence type="ECO:0000256" key="5">
    <source>
        <dbReference type="ARBA" id="ARBA00022801"/>
    </source>
</evidence>
<name>W2SZG9_NECAM</name>
<comment type="cofactor">
    <cofactor evidence="1">
        <name>Zn(2+)</name>
        <dbReference type="ChEBI" id="CHEBI:29105"/>
    </cofactor>
</comment>
<evidence type="ECO:0000313" key="10">
    <source>
        <dbReference type="Proteomes" id="UP000053676"/>
    </source>
</evidence>
<keyword evidence="3" id="KW-0645">Protease</keyword>
<dbReference type="InterPro" id="IPR050344">
    <property type="entry name" value="Peptidase_M1_aminopeptidases"/>
</dbReference>
<keyword evidence="7" id="KW-0482">Metalloprotease</keyword>
<evidence type="ECO:0000256" key="1">
    <source>
        <dbReference type="ARBA" id="ARBA00001947"/>
    </source>
</evidence>
<dbReference type="Proteomes" id="UP000053676">
    <property type="component" value="Unassembled WGS sequence"/>
</dbReference>
<gene>
    <name evidence="9" type="ORF">NECAME_00551</name>
</gene>
<comment type="similarity">
    <text evidence="2">Belongs to the peptidase M1 family.</text>
</comment>
<dbReference type="InterPro" id="IPR027268">
    <property type="entry name" value="Peptidase_M4/M1_CTD_sf"/>
</dbReference>
<dbReference type="GO" id="GO:0005615">
    <property type="term" value="C:extracellular space"/>
    <property type="evidence" value="ECO:0007669"/>
    <property type="project" value="TreeGrafter"/>
</dbReference>
<evidence type="ECO:0000256" key="4">
    <source>
        <dbReference type="ARBA" id="ARBA00022723"/>
    </source>
</evidence>
<dbReference type="Pfam" id="PF01433">
    <property type="entry name" value="Peptidase_M1"/>
    <property type="match status" value="1"/>
</dbReference>
<dbReference type="AlphaFoldDB" id="W2SZG9"/>
<evidence type="ECO:0000256" key="7">
    <source>
        <dbReference type="ARBA" id="ARBA00023049"/>
    </source>
</evidence>
<proteinExistence type="inferred from homology"/>
<dbReference type="SUPFAM" id="SSF55486">
    <property type="entry name" value="Metalloproteases ('zincins'), catalytic domain"/>
    <property type="match status" value="1"/>
</dbReference>
<dbReference type="GO" id="GO:0005737">
    <property type="term" value="C:cytoplasm"/>
    <property type="evidence" value="ECO:0007669"/>
    <property type="project" value="TreeGrafter"/>
</dbReference>
<dbReference type="GO" id="GO:0043171">
    <property type="term" value="P:peptide catabolic process"/>
    <property type="evidence" value="ECO:0007669"/>
    <property type="project" value="TreeGrafter"/>
</dbReference>
<keyword evidence="5" id="KW-0378">Hydrolase</keyword>
<reference evidence="10" key="1">
    <citation type="journal article" date="2014" name="Nat. Genet.">
        <title>Genome of the human hookworm Necator americanus.</title>
        <authorList>
            <person name="Tang Y.T."/>
            <person name="Gao X."/>
            <person name="Rosa B.A."/>
            <person name="Abubucker S."/>
            <person name="Hallsworth-Pepin K."/>
            <person name="Martin J."/>
            <person name="Tyagi R."/>
            <person name="Heizer E."/>
            <person name="Zhang X."/>
            <person name="Bhonagiri-Palsikar V."/>
            <person name="Minx P."/>
            <person name="Warren W.C."/>
            <person name="Wang Q."/>
            <person name="Zhan B."/>
            <person name="Hotez P.J."/>
            <person name="Sternberg P.W."/>
            <person name="Dougall A."/>
            <person name="Gaze S.T."/>
            <person name="Mulvenna J."/>
            <person name="Sotillo J."/>
            <person name="Ranganathan S."/>
            <person name="Rabelo E.M."/>
            <person name="Wilson R.K."/>
            <person name="Felgner P.L."/>
            <person name="Bethony J."/>
            <person name="Hawdon J.M."/>
            <person name="Gasser R.B."/>
            <person name="Loukas A."/>
            <person name="Mitreva M."/>
        </authorList>
    </citation>
    <scope>NUCLEOTIDE SEQUENCE [LARGE SCALE GENOMIC DNA]</scope>
</reference>
<evidence type="ECO:0000256" key="6">
    <source>
        <dbReference type="ARBA" id="ARBA00022833"/>
    </source>
</evidence>
<evidence type="ECO:0000259" key="8">
    <source>
        <dbReference type="Pfam" id="PF01433"/>
    </source>
</evidence>
<keyword evidence="10" id="KW-1185">Reference proteome</keyword>
<evidence type="ECO:0000256" key="2">
    <source>
        <dbReference type="ARBA" id="ARBA00010136"/>
    </source>
</evidence>
<dbReference type="EMBL" id="KI660311">
    <property type="protein sequence ID" value="ETN75140.1"/>
    <property type="molecule type" value="Genomic_DNA"/>
</dbReference>
<dbReference type="GO" id="GO:0016020">
    <property type="term" value="C:membrane"/>
    <property type="evidence" value="ECO:0007669"/>
    <property type="project" value="TreeGrafter"/>
</dbReference>
<dbReference type="STRING" id="51031.W2SZG9"/>
<keyword evidence="4" id="KW-0479">Metal-binding</keyword>
<keyword evidence="6" id="KW-0862">Zinc</keyword>
<accession>W2SZG9</accession>
<feature type="domain" description="Peptidase M1 membrane alanine aminopeptidase" evidence="8">
    <location>
        <begin position="5"/>
        <end position="122"/>
    </location>
</feature>
<organism evidence="9 10">
    <name type="scientific">Necator americanus</name>
    <name type="common">Human hookworm</name>
    <dbReference type="NCBI Taxonomy" id="51031"/>
    <lineage>
        <taxon>Eukaryota</taxon>
        <taxon>Metazoa</taxon>
        <taxon>Ecdysozoa</taxon>
        <taxon>Nematoda</taxon>
        <taxon>Chromadorea</taxon>
        <taxon>Rhabditida</taxon>
        <taxon>Rhabditina</taxon>
        <taxon>Rhabditomorpha</taxon>
        <taxon>Strongyloidea</taxon>
        <taxon>Ancylostomatidae</taxon>
        <taxon>Bunostominae</taxon>
        <taxon>Necator</taxon>
    </lineage>
</organism>
<dbReference type="GO" id="GO:0070006">
    <property type="term" value="F:metalloaminopeptidase activity"/>
    <property type="evidence" value="ECO:0007669"/>
    <property type="project" value="TreeGrafter"/>
</dbReference>
<protein>
    <recommendedName>
        <fullName evidence="8">Peptidase M1 membrane alanine aminopeptidase domain-containing protein</fullName>
    </recommendedName>
</protein>
<sequence>MTTIDKVEAARVICHEVSHQWFGDLVSPKYWDDLFLNEGFATYFMRIAMAKAFPAETSFVDAEVLRVDREKALKLDGSASTHPLITLEGPFFDGITYQKGAMLLRLISDVMGADVFRNEISTKLPAKWNYTWIIPLRVAQNSKVDDRIYWMVPEEMKGSGA</sequence>
<evidence type="ECO:0000256" key="3">
    <source>
        <dbReference type="ARBA" id="ARBA00022670"/>
    </source>
</evidence>
<dbReference type="PRINTS" id="PR00756">
    <property type="entry name" value="ALADIPTASE"/>
</dbReference>
<dbReference type="PANTHER" id="PTHR11533">
    <property type="entry name" value="PROTEASE M1 ZINC METALLOPROTEASE"/>
    <property type="match status" value="1"/>
</dbReference>
<dbReference type="OrthoDB" id="6337587at2759"/>
<dbReference type="GO" id="GO:0008270">
    <property type="term" value="F:zinc ion binding"/>
    <property type="evidence" value="ECO:0007669"/>
    <property type="project" value="InterPro"/>
</dbReference>
<dbReference type="Gene3D" id="1.10.390.10">
    <property type="entry name" value="Neutral Protease Domain 2"/>
    <property type="match status" value="1"/>
</dbReference>
<dbReference type="GO" id="GO:0042277">
    <property type="term" value="F:peptide binding"/>
    <property type="evidence" value="ECO:0007669"/>
    <property type="project" value="TreeGrafter"/>
</dbReference>
<dbReference type="GO" id="GO:0006508">
    <property type="term" value="P:proteolysis"/>
    <property type="evidence" value="ECO:0007669"/>
    <property type="project" value="UniProtKB-KW"/>
</dbReference>